<organism evidence="2 3">
    <name type="scientific">Paxillus involutus ATCC 200175</name>
    <dbReference type="NCBI Taxonomy" id="664439"/>
    <lineage>
        <taxon>Eukaryota</taxon>
        <taxon>Fungi</taxon>
        <taxon>Dikarya</taxon>
        <taxon>Basidiomycota</taxon>
        <taxon>Agaricomycotina</taxon>
        <taxon>Agaricomycetes</taxon>
        <taxon>Agaricomycetidae</taxon>
        <taxon>Boletales</taxon>
        <taxon>Paxilineae</taxon>
        <taxon>Paxillaceae</taxon>
        <taxon>Paxillus</taxon>
    </lineage>
</organism>
<accession>A0A0C9TPC5</accession>
<gene>
    <name evidence="2" type="ORF">PAXINDRAFT_164415</name>
</gene>
<dbReference type="Pfam" id="PF18803">
    <property type="entry name" value="CxC2"/>
    <property type="match status" value="1"/>
</dbReference>
<evidence type="ECO:0000313" key="3">
    <source>
        <dbReference type="Proteomes" id="UP000053647"/>
    </source>
</evidence>
<dbReference type="PANTHER" id="PTHR33096:SF1">
    <property type="entry name" value="CXC1-LIKE CYSTEINE CLUSTER ASSOCIATED WITH KDZ TRANSPOSASES DOMAIN-CONTAINING PROTEIN"/>
    <property type="match status" value="1"/>
</dbReference>
<dbReference type="HOGENOM" id="CLU_003703_13_0_1"/>
<sequence length="912" mass="102429">MMEATSVLVNSKQLPSILRGDLIACSTHDFPLLVWIEQECEDQLKELIRLEGRCGSADTCYQCKVASAHFRCEDCYGVDMFCNSCILSYHQRNPLHRIKQWNGTFFECRSLKDLGLHIQLGHPVGEKCYRPRGIANDDFVVIHSNGVQNVNLDFCGCETAETLTRQLFRMCWFPASSDKPRTAATFTLLEQYHLLSFKSKVSAYEYYHALARLSDNTTLSPVKDRYKQFMRMAREWWHLKLLKRSGRGHDPTGVAGTKQGECAVLCPACPHPDKNLPSGWKGVAKDKSYLYVLFVAIDANFRLKRKAVSKDSVDPSLSQGWAYFVEECAYKTHLSKHIKDPQEKSSCLSHNAVNIADTKSTKGLAATGVGTVECTRHNLKRPSGTGDLQVGEKYVNMDWMFFSTVKNTNVKVLKVSYDIALPENLQLNHEGLDITFLVPKFHLPVHITPCQSLFSFNWSLGVGRTDGEAPECGWANINPMASSIKEMGPGHRHDTLNDHFGDCNWKKVIGLGIWQCEVEEWENDPSKPNPFVVKTESITQASIRLQLARDEAKAVAAAGEPPLHPDVTPSVLIGAGIDLEDQQRRLHIERAKLGQHATDTQKTKVQQRSNGLMHRLEAWAKIQTLFIPGVASLRSMDSQSTTEKPPTPNNFDFHLSSQVRQSVACPLQLEQIEWQLRKGQAYDALDELRQALQSRSYMLKFKDRFLCGQGANTRARNCLKSVDNKVNASAAKYRAAHNALSVLSGLLKIVGWSDTFPALADDDIRAMTEGMDDSSEGRRTLLWIWKSCKKATDDESDEGLQDEEAQLLFEEKHCILAFFDWHAKWWSQSTSTIKTGDEAYKEGLRAYAQQQATLHQQLAEHFCHIWHLGDKGLQGMENPLVGEDELGMEGALSTEVALEMAGARAFVGLMIA</sequence>
<protein>
    <recommendedName>
        <fullName evidence="1">CxC2-like cysteine cluster KDZ transposase-associated domain-containing protein</fullName>
    </recommendedName>
</protein>
<name>A0A0C9TPC5_PAXIN</name>
<proteinExistence type="predicted"/>
<keyword evidence="3" id="KW-1185">Reference proteome</keyword>
<dbReference type="OrthoDB" id="3261436at2759"/>
<evidence type="ECO:0000313" key="2">
    <source>
        <dbReference type="EMBL" id="KIJ09041.1"/>
    </source>
</evidence>
<dbReference type="InterPro" id="IPR040521">
    <property type="entry name" value="KDZ"/>
</dbReference>
<evidence type="ECO:0000259" key="1">
    <source>
        <dbReference type="Pfam" id="PF18803"/>
    </source>
</evidence>
<dbReference type="Proteomes" id="UP000053647">
    <property type="component" value="Unassembled WGS sequence"/>
</dbReference>
<dbReference type="InterPro" id="IPR041457">
    <property type="entry name" value="CxC2_KDZ-assoc"/>
</dbReference>
<reference evidence="3" key="2">
    <citation type="submission" date="2015-01" db="EMBL/GenBank/DDBJ databases">
        <title>Evolutionary Origins and Diversification of the Mycorrhizal Mutualists.</title>
        <authorList>
            <consortium name="DOE Joint Genome Institute"/>
            <consortium name="Mycorrhizal Genomics Consortium"/>
            <person name="Kohler A."/>
            <person name="Kuo A."/>
            <person name="Nagy L.G."/>
            <person name="Floudas D."/>
            <person name="Copeland A."/>
            <person name="Barry K.W."/>
            <person name="Cichocki N."/>
            <person name="Veneault-Fourrey C."/>
            <person name="LaButti K."/>
            <person name="Lindquist E.A."/>
            <person name="Lipzen A."/>
            <person name="Lundell T."/>
            <person name="Morin E."/>
            <person name="Murat C."/>
            <person name="Riley R."/>
            <person name="Ohm R."/>
            <person name="Sun H."/>
            <person name="Tunlid A."/>
            <person name="Henrissat B."/>
            <person name="Grigoriev I.V."/>
            <person name="Hibbett D.S."/>
            <person name="Martin F."/>
        </authorList>
    </citation>
    <scope>NUCLEOTIDE SEQUENCE [LARGE SCALE GENOMIC DNA]</scope>
    <source>
        <strain evidence="3">ATCC 200175</strain>
    </source>
</reference>
<feature type="domain" description="CxC2-like cysteine cluster KDZ transposase-associated" evidence="1">
    <location>
        <begin position="111"/>
        <end position="217"/>
    </location>
</feature>
<dbReference type="PANTHER" id="PTHR33096">
    <property type="entry name" value="CXC2 DOMAIN-CONTAINING PROTEIN"/>
    <property type="match status" value="1"/>
</dbReference>
<dbReference type="Pfam" id="PF18758">
    <property type="entry name" value="KDZ"/>
    <property type="match status" value="1"/>
</dbReference>
<dbReference type="AlphaFoldDB" id="A0A0C9TPC5"/>
<dbReference type="EMBL" id="KN819515">
    <property type="protein sequence ID" value="KIJ09041.1"/>
    <property type="molecule type" value="Genomic_DNA"/>
</dbReference>
<reference evidence="2 3" key="1">
    <citation type="submission" date="2014-06" db="EMBL/GenBank/DDBJ databases">
        <authorList>
            <consortium name="DOE Joint Genome Institute"/>
            <person name="Kuo A."/>
            <person name="Kohler A."/>
            <person name="Nagy L.G."/>
            <person name="Floudas D."/>
            <person name="Copeland A."/>
            <person name="Barry K.W."/>
            <person name="Cichocki N."/>
            <person name="Veneault-Fourrey C."/>
            <person name="LaButti K."/>
            <person name="Lindquist E.A."/>
            <person name="Lipzen A."/>
            <person name="Lundell T."/>
            <person name="Morin E."/>
            <person name="Murat C."/>
            <person name="Sun H."/>
            <person name="Tunlid A."/>
            <person name="Henrissat B."/>
            <person name="Grigoriev I.V."/>
            <person name="Hibbett D.S."/>
            <person name="Martin F."/>
            <person name="Nordberg H.P."/>
            <person name="Cantor M.N."/>
            <person name="Hua S.X."/>
        </authorList>
    </citation>
    <scope>NUCLEOTIDE SEQUENCE [LARGE SCALE GENOMIC DNA]</scope>
    <source>
        <strain evidence="2 3">ATCC 200175</strain>
    </source>
</reference>